<dbReference type="PANTHER" id="PTHR33371:SF19">
    <property type="entry name" value="MCE-FAMILY PROTEIN MCE4A"/>
    <property type="match status" value="1"/>
</dbReference>
<dbReference type="PANTHER" id="PTHR33371">
    <property type="entry name" value="INTERMEMBRANE PHOSPHOLIPID TRANSPORT SYSTEM BINDING PROTEIN MLAD-RELATED"/>
    <property type="match status" value="1"/>
</dbReference>
<sequence>MNSLVARALKGLASVLLVVSVFVLAITLFRGGLTKTVPVTVLSPRAGLVMYPDAKVKMYGVQIGKVESIEPLADGAAAIHLAMDPTKLASVPANVSVNITSSTVFGAKFVELTPPADPAPQPLAAGQVLQTKDVTVEFNTVFEQLTQVLARVQPEKLNETLGAIATGFRARGAQTGELFGNLNALLGKTEPSLPALSRDLTAAPAVLNIYNDSVGDLLDTARNSVNISTTLVDEHSNLDAMLLSLIGLGQVGNDVLGQNRAGLTDVLHLLLPTAELLNQYHRGLTCGIQGLAHIQQTPRLSDVPGLEFATNFLLGAERYRYPGDLPKVAAKGGPICGALPDLPENYFPPYIVADVGTNPFKYGNQGIVLNIDSWKQAMFGPIDGPPRNSAEIGHGAP</sequence>
<evidence type="ECO:0000313" key="5">
    <source>
        <dbReference type="Proteomes" id="UP000036464"/>
    </source>
</evidence>
<evidence type="ECO:0000313" key="4">
    <source>
        <dbReference type="EMBL" id="KLO28859.1"/>
    </source>
</evidence>
<evidence type="ECO:0000256" key="1">
    <source>
        <dbReference type="SAM" id="Phobius"/>
    </source>
</evidence>
<gene>
    <name evidence="4" type="ORF">ABW16_11685</name>
</gene>
<keyword evidence="5" id="KW-1185">Reference proteome</keyword>
<evidence type="ECO:0000259" key="2">
    <source>
        <dbReference type="Pfam" id="PF02470"/>
    </source>
</evidence>
<dbReference type="InterPro" id="IPR024516">
    <property type="entry name" value="Mce_C"/>
</dbReference>
<keyword evidence="1" id="KW-1133">Transmembrane helix</keyword>
<dbReference type="NCBIfam" id="TIGR00996">
    <property type="entry name" value="Mtu_fam_mce"/>
    <property type="match status" value="1"/>
</dbReference>
<feature type="domain" description="Mce/MlaD" evidence="2">
    <location>
        <begin position="36"/>
        <end position="115"/>
    </location>
</feature>
<comment type="caution">
    <text evidence="4">The sequence shown here is derived from an EMBL/GenBank/DDBJ whole genome shotgun (WGS) entry which is preliminary data.</text>
</comment>
<reference evidence="4 5" key="1">
    <citation type="submission" date="2015-05" db="EMBL/GenBank/DDBJ databases">
        <title>Genome sequence of Mycobacterium heraklionense Davo strain.</title>
        <authorList>
            <person name="Greninger A.L."/>
            <person name="Cunningham G."/>
            <person name="Miller S."/>
        </authorList>
    </citation>
    <scope>NUCLEOTIDE SEQUENCE [LARGE SCALE GENOMIC DNA]</scope>
    <source>
        <strain evidence="4 5">Davo</strain>
    </source>
</reference>
<evidence type="ECO:0000259" key="3">
    <source>
        <dbReference type="Pfam" id="PF11887"/>
    </source>
</evidence>
<name>A0ABR5FFI3_9MYCO</name>
<dbReference type="Proteomes" id="UP000036464">
    <property type="component" value="Unassembled WGS sequence"/>
</dbReference>
<proteinExistence type="predicted"/>
<dbReference type="InterPro" id="IPR052336">
    <property type="entry name" value="MlaD_Phospholipid_Transporter"/>
</dbReference>
<dbReference type="InterPro" id="IPR003399">
    <property type="entry name" value="Mce/MlaD"/>
</dbReference>
<protein>
    <submittedName>
        <fullName evidence="4">MCE-family protein</fullName>
    </submittedName>
</protein>
<organism evidence="4 5">
    <name type="scientific">Mycolicibacter heraklionensis</name>
    <dbReference type="NCBI Taxonomy" id="512402"/>
    <lineage>
        <taxon>Bacteria</taxon>
        <taxon>Bacillati</taxon>
        <taxon>Actinomycetota</taxon>
        <taxon>Actinomycetes</taxon>
        <taxon>Mycobacteriales</taxon>
        <taxon>Mycobacteriaceae</taxon>
        <taxon>Mycolicibacter</taxon>
    </lineage>
</organism>
<keyword evidence="1" id="KW-0812">Transmembrane</keyword>
<dbReference type="RefSeq" id="WP_047319421.1">
    <property type="nucleotide sequence ID" value="NZ_LDPO01000008.1"/>
</dbReference>
<feature type="domain" description="Mammalian cell entry C-terminal" evidence="3">
    <location>
        <begin position="120"/>
        <end position="334"/>
    </location>
</feature>
<dbReference type="EMBL" id="LDPO01000008">
    <property type="protein sequence ID" value="KLO28859.1"/>
    <property type="molecule type" value="Genomic_DNA"/>
</dbReference>
<dbReference type="Pfam" id="PF11887">
    <property type="entry name" value="Mce4_CUP1"/>
    <property type="match status" value="1"/>
</dbReference>
<accession>A0ABR5FFI3</accession>
<feature type="transmembrane region" description="Helical" evidence="1">
    <location>
        <begin position="12"/>
        <end position="33"/>
    </location>
</feature>
<dbReference type="InterPro" id="IPR005693">
    <property type="entry name" value="Mce"/>
</dbReference>
<dbReference type="Pfam" id="PF02470">
    <property type="entry name" value="MlaD"/>
    <property type="match status" value="1"/>
</dbReference>
<keyword evidence="1" id="KW-0472">Membrane</keyword>